<organism evidence="2 3">
    <name type="scientific">Vulcanisaeta moutnovskia (strain 768-28)</name>
    <dbReference type="NCBI Taxonomy" id="985053"/>
    <lineage>
        <taxon>Archaea</taxon>
        <taxon>Thermoproteota</taxon>
        <taxon>Thermoprotei</taxon>
        <taxon>Thermoproteales</taxon>
        <taxon>Thermoproteaceae</taxon>
        <taxon>Vulcanisaeta</taxon>
    </lineage>
</organism>
<accession>F0QWC7</accession>
<dbReference type="STRING" id="985053.VMUT_2025"/>
<keyword evidence="3" id="KW-1185">Reference proteome</keyword>
<dbReference type="GO" id="GO:0005829">
    <property type="term" value="C:cytosol"/>
    <property type="evidence" value="ECO:0007669"/>
    <property type="project" value="TreeGrafter"/>
</dbReference>
<name>F0QWC7_VULM7</name>
<dbReference type="InterPro" id="IPR003692">
    <property type="entry name" value="Hydantoinase_B"/>
</dbReference>
<proteinExistence type="predicted"/>
<evidence type="ECO:0000313" key="2">
    <source>
        <dbReference type="EMBL" id="ADY02222.1"/>
    </source>
</evidence>
<reference evidence="2 3" key="1">
    <citation type="journal article" date="2011" name="J. Bacteriol.">
        <title>Complete genome sequence of 'Vulcanisaeta moutnovskia' strain 768-28, a novel member of the hyperthermophilic crenarchaeal genus vulcanisaeta.</title>
        <authorList>
            <person name="Gumerov V.M."/>
            <person name="Mardanov A.V."/>
            <person name="Beletsky A.V."/>
            <person name="Prokofeva M.I."/>
            <person name="Bonch-Osmolovskaya E.A."/>
            <person name="Ravin N.V."/>
            <person name="Skryabin K.G."/>
        </authorList>
    </citation>
    <scope>NUCLEOTIDE SEQUENCE [LARGE SCALE GENOMIC DNA]</scope>
    <source>
        <strain evidence="2 3">768-28</strain>
    </source>
</reference>
<dbReference type="eggNOG" id="arCOG01512">
    <property type="taxonomic scope" value="Archaea"/>
</dbReference>
<dbReference type="PANTHER" id="PTHR11365:SF23">
    <property type="entry name" value="HYPOTHETICAL 5-OXOPROLINASE (EUROFUNG)-RELATED"/>
    <property type="match status" value="1"/>
</dbReference>
<sequence>MVSWELVFRASVFIAEEMGVALRRSAFSPNIRERMDHSCAITDAEGNIVAQAEHIPVHLGSFRIGVKNLLNWLGREGVELGSGDVVLLNDPYISGTHLNDVMVMEPIYVNNRLIGYVVNKAHHVDVGGPVPGSINPSARTIYEEGLIIPPVRIMNKGELQRDILNIILSNFKTPETAIGDITAQLAANRVGVARVRELVEKYGVDEVVNAWREGIEYGRKLTLMEIGKWPRGSYDAVDYMELGDELLPIKVSVEIGENGIKVDFGGTHEQVEAPINAVYGVTFSAVSFVIRSLVQSDVPTNEGFYGVIDVIAPEGTLVNPRKPAPVSGGNVETTQRIADVVFKALANALPSKVPAAGSGTMMNVMIGGTLPNGSYWAYYETIGGGTGGRPGKPGVSGVHVNMTNTLNTPIEIAERQYPLLFTGYRIREGSGGDGLYRGGDGIIRSFKVLTRARLSIMAERSRTRPWGLWGGGDGAPGKVTIRRSNGEVINLPSKATIDLEPGDEVIIETPGGGGYGSRR</sequence>
<dbReference type="InterPro" id="IPR045079">
    <property type="entry name" value="Oxoprolinase-like"/>
</dbReference>
<dbReference type="EMBL" id="CP002529">
    <property type="protein sequence ID" value="ADY02222.1"/>
    <property type="molecule type" value="Genomic_DNA"/>
</dbReference>
<dbReference type="AlphaFoldDB" id="F0QWC7"/>
<dbReference type="HOGENOM" id="CLU_020413_0_0_2"/>
<dbReference type="KEGG" id="vmo:VMUT_2025"/>
<protein>
    <submittedName>
        <fullName evidence="2">5-oxoprolinase (ATP-hydrolyzing)</fullName>
    </submittedName>
</protein>
<evidence type="ECO:0000259" key="1">
    <source>
        <dbReference type="Pfam" id="PF02538"/>
    </source>
</evidence>
<dbReference type="GO" id="GO:0017168">
    <property type="term" value="F:5-oxoprolinase (ATP-hydrolyzing) activity"/>
    <property type="evidence" value="ECO:0007669"/>
    <property type="project" value="TreeGrafter"/>
</dbReference>
<dbReference type="OrthoDB" id="8261at2157"/>
<dbReference type="Pfam" id="PF02538">
    <property type="entry name" value="Hydantoinase_B"/>
    <property type="match status" value="1"/>
</dbReference>
<dbReference type="GO" id="GO:0006749">
    <property type="term" value="P:glutathione metabolic process"/>
    <property type="evidence" value="ECO:0007669"/>
    <property type="project" value="TreeGrafter"/>
</dbReference>
<dbReference type="RefSeq" id="WP_013605383.1">
    <property type="nucleotide sequence ID" value="NC_015151.1"/>
</dbReference>
<dbReference type="Proteomes" id="UP000007485">
    <property type="component" value="Chromosome"/>
</dbReference>
<dbReference type="GeneID" id="10289677"/>
<gene>
    <name evidence="2" type="ordered locus">VMUT_2025</name>
</gene>
<feature type="domain" description="Hydantoinase B/oxoprolinase" evidence="1">
    <location>
        <begin position="3"/>
        <end position="517"/>
    </location>
</feature>
<evidence type="ECO:0000313" key="3">
    <source>
        <dbReference type="Proteomes" id="UP000007485"/>
    </source>
</evidence>
<dbReference type="PANTHER" id="PTHR11365">
    <property type="entry name" value="5-OXOPROLINASE RELATED"/>
    <property type="match status" value="1"/>
</dbReference>